<evidence type="ECO:0000313" key="10">
    <source>
        <dbReference type="Proteomes" id="UP000254476"/>
    </source>
</evidence>
<evidence type="ECO:0000256" key="3">
    <source>
        <dbReference type="ARBA" id="ARBA00022692"/>
    </source>
</evidence>
<evidence type="ECO:0000256" key="2">
    <source>
        <dbReference type="ARBA" id="ARBA00007375"/>
    </source>
</evidence>
<feature type="transmembrane region" description="Helical" evidence="6">
    <location>
        <begin position="113"/>
        <end position="132"/>
    </location>
</feature>
<dbReference type="GO" id="GO:0016787">
    <property type="term" value="F:hydrolase activity"/>
    <property type="evidence" value="ECO:0007669"/>
    <property type="project" value="TreeGrafter"/>
</dbReference>
<dbReference type="RefSeq" id="WP_058498096.1">
    <property type="nucleotide sequence ID" value="NZ_CAAAHW010000017.1"/>
</dbReference>
<feature type="transmembrane region" description="Helical" evidence="6">
    <location>
        <begin position="161"/>
        <end position="184"/>
    </location>
</feature>
<keyword evidence="5 6" id="KW-0472">Membrane</keyword>
<reference evidence="7 9" key="1">
    <citation type="submission" date="2015-11" db="EMBL/GenBank/DDBJ databases">
        <title>Genomic analysis of 38 Legionella species identifies large and diverse effector repertoires.</title>
        <authorList>
            <person name="Burstein D."/>
            <person name="Amaro F."/>
            <person name="Zusman T."/>
            <person name="Lifshitz Z."/>
            <person name="Cohen O."/>
            <person name="Gilbert J.A."/>
            <person name="Pupko T."/>
            <person name="Shuman H.A."/>
            <person name="Segal G."/>
        </authorList>
    </citation>
    <scope>NUCLEOTIDE SEQUENCE [LARGE SCALE GENOMIC DNA]</scope>
    <source>
        <strain evidence="7 9">Lyon 8420412</strain>
    </source>
</reference>
<keyword evidence="4 6" id="KW-1133">Transmembrane helix</keyword>
<feature type="transmembrane region" description="Helical" evidence="6">
    <location>
        <begin position="190"/>
        <end position="210"/>
    </location>
</feature>
<comment type="subcellular location">
    <subcellularLocation>
        <location evidence="1">Membrane</location>
        <topology evidence="1">Multi-pass membrane protein</topology>
    </subcellularLocation>
</comment>
<dbReference type="GO" id="GO:0016020">
    <property type="term" value="C:membrane"/>
    <property type="evidence" value="ECO:0007669"/>
    <property type="project" value="UniProtKB-SubCell"/>
</dbReference>
<comment type="similarity">
    <text evidence="2">Belongs to the TMEM86 family.</text>
</comment>
<keyword evidence="9" id="KW-1185">Reference proteome</keyword>
<dbReference type="EMBL" id="UGOB01000001">
    <property type="protein sequence ID" value="STX46203.1"/>
    <property type="molecule type" value="Genomic_DNA"/>
</dbReference>
<accession>A0A378JED3</accession>
<sequence>MPGQPFKITLLLILLSMIFYLLLLPFIQYPITTVLKPIPIILLILYALQVTLEQPTKCLLLGALSFSVIGDIVLTLPTKAALQAGILAFMVTHCTYISLFLKSSQFQKKNVISFLPVLIFVLIGSYFLWPYLGEMKKPVSLYLFLLTFMVFCSFQVMQQSLIIRLGACLFLLSDFTLALDLFVLTPNKPLDVVIMLLYYLAQLLLVVGTTQKNFQNIFMQNRVSF</sequence>
<reference evidence="8 10" key="2">
    <citation type="submission" date="2018-06" db="EMBL/GenBank/DDBJ databases">
        <authorList>
            <consortium name="Pathogen Informatics"/>
            <person name="Doyle S."/>
        </authorList>
    </citation>
    <scope>NUCLEOTIDE SEQUENCE [LARGE SCALE GENOMIC DNA]</scope>
    <source>
        <strain evidence="8 10">NCTC12388</strain>
    </source>
</reference>
<dbReference type="EMBL" id="LNYE01000010">
    <property type="protein sequence ID" value="KTD13606.1"/>
    <property type="molecule type" value="Genomic_DNA"/>
</dbReference>
<evidence type="ECO:0000256" key="6">
    <source>
        <dbReference type="SAM" id="Phobius"/>
    </source>
</evidence>
<name>A0A378JED3_9GAMM</name>
<dbReference type="PANTHER" id="PTHR31885:SF6">
    <property type="entry name" value="GH04784P"/>
    <property type="match status" value="1"/>
</dbReference>
<evidence type="ECO:0000313" key="7">
    <source>
        <dbReference type="EMBL" id="KTD13606.1"/>
    </source>
</evidence>
<dbReference type="InterPro" id="IPR012506">
    <property type="entry name" value="TMEM86B-like"/>
</dbReference>
<evidence type="ECO:0000256" key="1">
    <source>
        <dbReference type="ARBA" id="ARBA00004141"/>
    </source>
</evidence>
<feature type="transmembrane region" description="Helical" evidence="6">
    <location>
        <begin position="138"/>
        <end position="154"/>
    </location>
</feature>
<protein>
    <submittedName>
        <fullName evidence="8">Transmembrane protein</fullName>
    </submittedName>
</protein>
<keyword evidence="3 6" id="KW-0812">Transmembrane</keyword>
<feature type="transmembrane region" description="Helical" evidence="6">
    <location>
        <begin position="34"/>
        <end position="52"/>
    </location>
</feature>
<gene>
    <name evidence="7" type="ORF">Lgra_0898</name>
    <name evidence="8" type="ORF">NCTC12388_02962</name>
</gene>
<evidence type="ECO:0000256" key="4">
    <source>
        <dbReference type="ARBA" id="ARBA00022989"/>
    </source>
</evidence>
<dbReference type="STRING" id="45066.Lgra_0898"/>
<dbReference type="Proteomes" id="UP000054691">
    <property type="component" value="Unassembled WGS sequence"/>
</dbReference>
<dbReference type="OrthoDB" id="5651790at2"/>
<dbReference type="PANTHER" id="PTHR31885">
    <property type="entry name" value="GH04784P"/>
    <property type="match status" value="1"/>
</dbReference>
<feature type="transmembrane region" description="Helical" evidence="6">
    <location>
        <begin position="82"/>
        <end position="101"/>
    </location>
</feature>
<feature type="transmembrane region" description="Helical" evidence="6">
    <location>
        <begin position="59"/>
        <end position="76"/>
    </location>
</feature>
<organism evidence="8 10">
    <name type="scientific">Legionella gratiana</name>
    <dbReference type="NCBI Taxonomy" id="45066"/>
    <lineage>
        <taxon>Bacteria</taxon>
        <taxon>Pseudomonadati</taxon>
        <taxon>Pseudomonadota</taxon>
        <taxon>Gammaproteobacteria</taxon>
        <taxon>Legionellales</taxon>
        <taxon>Legionellaceae</taxon>
        <taxon>Legionella</taxon>
    </lineage>
</organism>
<feature type="transmembrane region" description="Helical" evidence="6">
    <location>
        <begin position="9"/>
        <end position="28"/>
    </location>
</feature>
<dbReference type="AlphaFoldDB" id="A0A378JED3"/>
<evidence type="ECO:0000313" key="9">
    <source>
        <dbReference type="Proteomes" id="UP000054691"/>
    </source>
</evidence>
<dbReference type="Pfam" id="PF07947">
    <property type="entry name" value="YhhN"/>
    <property type="match status" value="1"/>
</dbReference>
<evidence type="ECO:0000313" key="8">
    <source>
        <dbReference type="EMBL" id="STX46203.1"/>
    </source>
</evidence>
<dbReference type="Proteomes" id="UP000254476">
    <property type="component" value="Unassembled WGS sequence"/>
</dbReference>
<proteinExistence type="inferred from homology"/>
<evidence type="ECO:0000256" key="5">
    <source>
        <dbReference type="ARBA" id="ARBA00023136"/>
    </source>
</evidence>